<dbReference type="EMBL" id="UINC01159167">
    <property type="protein sequence ID" value="SVD57110.1"/>
    <property type="molecule type" value="Genomic_DNA"/>
</dbReference>
<dbReference type="Gene3D" id="3.30.230.20">
    <property type="entry name" value="lpxc deacetylase, domain 1"/>
    <property type="match status" value="1"/>
</dbReference>
<accession>A0A382WEW0</accession>
<gene>
    <name evidence="1" type="ORF">METZ01_LOCUS409964</name>
</gene>
<sequence>MKPRILVWIDSQFSTFALAKSLQEMFDCELFSIIEITDKPKKFFKEQQIVKFKKTWFYYDFILKTKRKPDLNYLKSIEEKYDIPLWLIAANDRIFNHFNRFYKFSSNEILSILEDEIKLYEMILDEAKPDFIIMPTTHQQHNHIFYKICKARNIKILMMIPTRTSIATDSLSKQANMWQLTDEMDKFLPLPKTTKQNKHKNLFNFKRVDINPPVTIKAEIDNVLDTKRGTTLAINECKIYTVEHLLSALYGIG</sequence>
<dbReference type="GO" id="GO:0009245">
    <property type="term" value="P:lipid A biosynthetic process"/>
    <property type="evidence" value="ECO:0007669"/>
    <property type="project" value="InterPro"/>
</dbReference>
<name>A0A382WEW0_9ZZZZ</name>
<evidence type="ECO:0000313" key="1">
    <source>
        <dbReference type="EMBL" id="SVD57110.1"/>
    </source>
</evidence>
<dbReference type="AlphaFoldDB" id="A0A382WEW0"/>
<proteinExistence type="predicted"/>
<feature type="non-terminal residue" evidence="1">
    <location>
        <position position="253"/>
    </location>
</feature>
<protein>
    <submittedName>
        <fullName evidence="1">Uncharacterized protein</fullName>
    </submittedName>
</protein>
<dbReference type="InterPro" id="IPR015870">
    <property type="entry name" value="UDP-acyl_N-AcGlcN_deAcase_N"/>
</dbReference>
<dbReference type="InterPro" id="IPR020568">
    <property type="entry name" value="Ribosomal_Su5_D2-typ_SF"/>
</dbReference>
<dbReference type="InterPro" id="IPR004463">
    <property type="entry name" value="UDP-acyl_GlcNac_deAcase"/>
</dbReference>
<organism evidence="1">
    <name type="scientific">marine metagenome</name>
    <dbReference type="NCBI Taxonomy" id="408172"/>
    <lineage>
        <taxon>unclassified sequences</taxon>
        <taxon>metagenomes</taxon>
        <taxon>ecological metagenomes</taxon>
    </lineage>
</organism>
<dbReference type="SUPFAM" id="SSF54211">
    <property type="entry name" value="Ribosomal protein S5 domain 2-like"/>
    <property type="match status" value="1"/>
</dbReference>
<dbReference type="GO" id="GO:0103117">
    <property type="term" value="F:UDP-3-O-acyl-N-acetylglucosamine deacetylase activity"/>
    <property type="evidence" value="ECO:0007669"/>
    <property type="project" value="InterPro"/>
</dbReference>
<reference evidence="1" key="1">
    <citation type="submission" date="2018-05" db="EMBL/GenBank/DDBJ databases">
        <authorList>
            <person name="Lanie J.A."/>
            <person name="Ng W.-L."/>
            <person name="Kazmierczak K.M."/>
            <person name="Andrzejewski T.M."/>
            <person name="Davidsen T.M."/>
            <person name="Wayne K.J."/>
            <person name="Tettelin H."/>
            <person name="Glass J.I."/>
            <person name="Rusch D."/>
            <person name="Podicherti R."/>
            <person name="Tsui H.-C.T."/>
            <person name="Winkler M.E."/>
        </authorList>
    </citation>
    <scope>NUCLEOTIDE SEQUENCE</scope>
</reference>
<dbReference type="Pfam" id="PF03331">
    <property type="entry name" value="LpxC"/>
    <property type="match status" value="1"/>
</dbReference>
<dbReference type="GO" id="GO:0016020">
    <property type="term" value="C:membrane"/>
    <property type="evidence" value="ECO:0007669"/>
    <property type="project" value="GOC"/>
</dbReference>